<dbReference type="GO" id="GO:0030139">
    <property type="term" value="C:endocytic vesicle"/>
    <property type="evidence" value="ECO:0007669"/>
    <property type="project" value="TreeGrafter"/>
</dbReference>
<reference evidence="3" key="1">
    <citation type="submission" date="2025-08" db="UniProtKB">
        <authorList>
            <consortium name="RefSeq"/>
        </authorList>
    </citation>
    <scope>IDENTIFICATION</scope>
</reference>
<accession>A0A8N4F7F1</accession>
<evidence type="ECO:0000313" key="2">
    <source>
        <dbReference type="Proteomes" id="UP000504607"/>
    </source>
</evidence>
<keyword evidence="2" id="KW-1185">Reference proteome</keyword>
<dbReference type="PANTHER" id="PTHR23101">
    <property type="entry name" value="RAB GDP/GTP EXCHANGE FACTOR"/>
    <property type="match status" value="1"/>
</dbReference>
<dbReference type="PANTHER" id="PTHR23101:SF63">
    <property type="entry name" value="VACUOLAR PROTEIN SORTING-ASSOCIATED PROTEIN 9A-LIKE ISOFORM X1"/>
    <property type="match status" value="1"/>
</dbReference>
<protein>
    <submittedName>
        <fullName evidence="3">Vacuolar protein sorting-associated protein 9A isoform X1</fullName>
    </submittedName>
</protein>
<dbReference type="Proteomes" id="UP000504607">
    <property type="component" value="Chromosome 8"/>
</dbReference>
<dbReference type="InterPro" id="IPR041545">
    <property type="entry name" value="DUF5601"/>
</dbReference>
<dbReference type="Pfam" id="PF02204">
    <property type="entry name" value="VPS9"/>
    <property type="match status" value="1"/>
</dbReference>
<organism evidence="2 3">
    <name type="scientific">Elaeis guineensis var. tenera</name>
    <name type="common">Oil palm</name>
    <dbReference type="NCBI Taxonomy" id="51953"/>
    <lineage>
        <taxon>Eukaryota</taxon>
        <taxon>Viridiplantae</taxon>
        <taxon>Streptophyta</taxon>
        <taxon>Embryophyta</taxon>
        <taxon>Tracheophyta</taxon>
        <taxon>Spermatophyta</taxon>
        <taxon>Magnoliopsida</taxon>
        <taxon>Liliopsida</taxon>
        <taxon>Arecaceae</taxon>
        <taxon>Arecoideae</taxon>
        <taxon>Cocoseae</taxon>
        <taxon>Elaeidinae</taxon>
        <taxon>Elaeis</taxon>
    </lineage>
</organism>
<dbReference type="InterPro" id="IPR003123">
    <property type="entry name" value="VPS9"/>
</dbReference>
<dbReference type="PROSITE" id="PS51205">
    <property type="entry name" value="VPS9"/>
    <property type="match status" value="1"/>
</dbReference>
<proteinExistence type="predicted"/>
<dbReference type="GO" id="GO:0016192">
    <property type="term" value="P:vesicle-mediated transport"/>
    <property type="evidence" value="ECO:0007669"/>
    <property type="project" value="InterPro"/>
</dbReference>
<evidence type="ECO:0000259" key="1">
    <source>
        <dbReference type="PROSITE" id="PS51205"/>
    </source>
</evidence>
<dbReference type="InterPro" id="IPR045046">
    <property type="entry name" value="Vps9-like"/>
</dbReference>
<dbReference type="Gene3D" id="1.20.1050.80">
    <property type="entry name" value="VPS9 domain"/>
    <property type="match status" value="1"/>
</dbReference>
<dbReference type="Gene3D" id="1.10.246.120">
    <property type="match status" value="1"/>
</dbReference>
<dbReference type="GO" id="GO:0005829">
    <property type="term" value="C:cytosol"/>
    <property type="evidence" value="ECO:0007669"/>
    <property type="project" value="TreeGrafter"/>
</dbReference>
<feature type="domain" description="VPS9" evidence="1">
    <location>
        <begin position="109"/>
        <end position="253"/>
    </location>
</feature>
<dbReference type="SUPFAM" id="SSF109993">
    <property type="entry name" value="VPS9 domain"/>
    <property type="match status" value="1"/>
</dbReference>
<gene>
    <name evidence="3" type="primary">LOC105049766</name>
</gene>
<sequence>MDSSSALSQPNFYDFLNRMRHPASADLVRAIKSFIVSFSFHATDADNDSRKLQDFLVTMETTIKEHPLWVHASHEELDSAIELCTVQGLEKYVMTKLFNRTFASSSEDVKADLDVSEKIRLLQHFIRPDHLDVPRVLHNEASWLFAAKELQKINTFNAPREKLLCIMNCCRIINNLLLNISMSSNYVPAGADDFLPVLIYVTIKANPPQLHSNLKFIQLFRRNSKLVSEVEYYLTNLISAETFITNINASSLSMEESEFEKNMQLAKLANEETAARHGSILQLSGDDALTTRRHGKEIHVNLEGCEYPFMESEAKDLTVEDVQQLLRLYQHVVTRYTRLTKALARLSLHEERLLHTMKDPASSTELKKEIEKWLHKGILD</sequence>
<dbReference type="InterPro" id="IPR037191">
    <property type="entry name" value="VPS9_dom_sf"/>
</dbReference>
<dbReference type="AlphaFoldDB" id="A0A8N4F7F1"/>
<dbReference type="GO" id="GO:0031267">
    <property type="term" value="F:small GTPase binding"/>
    <property type="evidence" value="ECO:0007669"/>
    <property type="project" value="TreeGrafter"/>
</dbReference>
<dbReference type="SMART" id="SM00167">
    <property type="entry name" value="VPS9"/>
    <property type="match status" value="1"/>
</dbReference>
<dbReference type="Pfam" id="PF18151">
    <property type="entry name" value="DUF5601"/>
    <property type="match status" value="1"/>
</dbReference>
<dbReference type="GO" id="GO:0005085">
    <property type="term" value="F:guanyl-nucleotide exchange factor activity"/>
    <property type="evidence" value="ECO:0007669"/>
    <property type="project" value="InterPro"/>
</dbReference>
<evidence type="ECO:0000313" key="3">
    <source>
        <dbReference type="RefSeq" id="XP_029121846.1"/>
    </source>
</evidence>
<dbReference type="OrthoDB" id="300289at2759"/>
<dbReference type="RefSeq" id="XP_029121846.1">
    <property type="nucleotide sequence ID" value="XM_029266013.1"/>
</dbReference>
<name>A0A8N4F7F1_ELAGV</name>